<evidence type="ECO:0000313" key="1">
    <source>
        <dbReference type="EMBL" id="KKT81044.1"/>
    </source>
</evidence>
<evidence type="ECO:0000313" key="2">
    <source>
        <dbReference type="Proteomes" id="UP000034032"/>
    </source>
</evidence>
<gene>
    <name evidence="1" type="ORF">UW79_C0028G0014</name>
</gene>
<dbReference type="EMBL" id="LCJR01000028">
    <property type="protein sequence ID" value="KKT81044.1"/>
    <property type="molecule type" value="Genomic_DNA"/>
</dbReference>
<dbReference type="Proteomes" id="UP000034032">
    <property type="component" value="Unassembled WGS sequence"/>
</dbReference>
<sequence length="154" mass="17866">MTIVEVWENIDSIHAKIFNSNAEVISRDWLSVCSLHTADIQRFLKFHNERRSFMEKKESVAKLQREWMRCFGGESLERAVNLARYMMLFIIFGEAMADPEKKIFHNGNLQKLLGRIPDSGMRRWAFRECLGSCESLGNTKSKVSALIDKTQDSF</sequence>
<protein>
    <submittedName>
        <fullName evidence="1">Uncharacterized protein</fullName>
    </submittedName>
</protein>
<accession>A0A0G1NA16</accession>
<reference evidence="1 2" key="1">
    <citation type="journal article" date="2015" name="Nature">
        <title>rRNA introns, odd ribosomes, and small enigmatic genomes across a large radiation of phyla.</title>
        <authorList>
            <person name="Brown C.T."/>
            <person name="Hug L.A."/>
            <person name="Thomas B.C."/>
            <person name="Sharon I."/>
            <person name="Castelle C.J."/>
            <person name="Singh A."/>
            <person name="Wilkins M.J."/>
            <person name="Williams K.H."/>
            <person name="Banfield J.F."/>
        </authorList>
    </citation>
    <scope>NUCLEOTIDE SEQUENCE [LARGE SCALE GENOMIC DNA]</scope>
</reference>
<dbReference type="AlphaFoldDB" id="A0A0G1NA16"/>
<organism evidence="1 2">
    <name type="scientific">Candidatus Yanofskybacteria bacterium GW2011_GWA2_44_9</name>
    <dbReference type="NCBI Taxonomy" id="1619025"/>
    <lineage>
        <taxon>Bacteria</taxon>
        <taxon>Candidatus Yanofskyibacteriota</taxon>
    </lineage>
</organism>
<proteinExistence type="predicted"/>
<comment type="caution">
    <text evidence="1">The sequence shown here is derived from an EMBL/GenBank/DDBJ whole genome shotgun (WGS) entry which is preliminary data.</text>
</comment>
<name>A0A0G1NA16_9BACT</name>